<dbReference type="STRING" id="1563681.BFP71_10020"/>
<accession>A0A1E5SL68</accession>
<organism evidence="2 3">
    <name type="scientific">Roseivirga misakiensis</name>
    <dbReference type="NCBI Taxonomy" id="1563681"/>
    <lineage>
        <taxon>Bacteria</taxon>
        <taxon>Pseudomonadati</taxon>
        <taxon>Bacteroidota</taxon>
        <taxon>Cytophagia</taxon>
        <taxon>Cytophagales</taxon>
        <taxon>Roseivirgaceae</taxon>
        <taxon>Roseivirga</taxon>
    </lineage>
</organism>
<dbReference type="Pfam" id="PF13480">
    <property type="entry name" value="Acetyltransf_6"/>
    <property type="match status" value="1"/>
</dbReference>
<proteinExistence type="predicted"/>
<dbReference type="AlphaFoldDB" id="A0A1E5SL68"/>
<dbReference type="RefSeq" id="WP_069835338.1">
    <property type="nucleotide sequence ID" value="NZ_MDGQ01000005.1"/>
</dbReference>
<dbReference type="OrthoDB" id="9786422at2"/>
<comment type="caution">
    <text evidence="2">The sequence shown here is derived from an EMBL/GenBank/DDBJ whole genome shotgun (WGS) entry which is preliminary data.</text>
</comment>
<evidence type="ECO:0000313" key="3">
    <source>
        <dbReference type="Proteomes" id="UP000095552"/>
    </source>
</evidence>
<feature type="domain" description="BioF2-like acetyltransferase" evidence="1">
    <location>
        <begin position="188"/>
        <end position="281"/>
    </location>
</feature>
<dbReference type="EMBL" id="MDGQ01000005">
    <property type="protein sequence ID" value="OEJ99875.1"/>
    <property type="molecule type" value="Genomic_DNA"/>
</dbReference>
<dbReference type="InterPro" id="IPR038740">
    <property type="entry name" value="BioF2-like_GNAT_dom"/>
</dbReference>
<evidence type="ECO:0000313" key="2">
    <source>
        <dbReference type="EMBL" id="OEJ99875.1"/>
    </source>
</evidence>
<dbReference type="Gene3D" id="3.40.630.30">
    <property type="match status" value="1"/>
</dbReference>
<dbReference type="SUPFAM" id="SSF55729">
    <property type="entry name" value="Acyl-CoA N-acyltransferases (Nat)"/>
    <property type="match status" value="1"/>
</dbReference>
<dbReference type="Proteomes" id="UP000095552">
    <property type="component" value="Unassembled WGS sequence"/>
</dbReference>
<reference evidence="2 3" key="1">
    <citation type="submission" date="2016-08" db="EMBL/GenBank/DDBJ databases">
        <title>Draft genome of Fabibacter sp. strain SK-8.</title>
        <authorList>
            <person name="Wong S.-K."/>
            <person name="Hamasaki K."/>
            <person name="Yoshizawa S."/>
        </authorList>
    </citation>
    <scope>NUCLEOTIDE SEQUENCE [LARGE SCALE GENOMIC DNA]</scope>
    <source>
        <strain evidence="2 3">SK-8</strain>
    </source>
</reference>
<name>A0A1E5SL68_9BACT</name>
<evidence type="ECO:0000259" key="1">
    <source>
        <dbReference type="Pfam" id="PF13480"/>
    </source>
</evidence>
<protein>
    <recommendedName>
        <fullName evidence="1">BioF2-like acetyltransferase domain-containing protein</fullName>
    </recommendedName>
</protein>
<dbReference type="InterPro" id="IPR016181">
    <property type="entry name" value="Acyl_CoA_acyltransferase"/>
</dbReference>
<keyword evidence="3" id="KW-1185">Reference proteome</keyword>
<sequence length="314" mass="36584">MANFQLQKTLSLKTKVIYKEFVYNNQAFLATNNKLEKRHFYWVDTNIDCAHAHVAFSITDETAYSPHRLPFGGVELAEGLVPQDLFEFLSQVEKTLVIEGVKVVRLHQAPNAYQDQTLIGDTLIQLGYETIQNRVFHTIAVNETDLYDRMHKMEHRKFKMCHRDGAIFRELKKKQKIEAFQWIERNRNLAYKPPSMSWVDLQEASQRNPKVYKVFGVFLDDWMLAATVAVVVNDRAIYHFMPASQVDFREYKKYSPMVFLINELYNWCRSNGIETLDLGTSYVDMKLKDSLVKFKENTGGKPCNALSWQKTLSS</sequence>
<gene>
    <name evidence="2" type="ORF">BFP71_10020</name>
</gene>